<gene>
    <name evidence="2" type="ORF">TWF481_009249</name>
</gene>
<feature type="compositionally biased region" description="Low complexity" evidence="1">
    <location>
        <begin position="229"/>
        <end position="239"/>
    </location>
</feature>
<dbReference type="AlphaFoldDB" id="A0AAV9W460"/>
<reference evidence="2 3" key="1">
    <citation type="submission" date="2023-08" db="EMBL/GenBank/DDBJ databases">
        <authorList>
            <person name="Palmer J.M."/>
        </authorList>
    </citation>
    <scope>NUCLEOTIDE SEQUENCE [LARGE SCALE GENOMIC DNA]</scope>
    <source>
        <strain evidence="2 3">TWF481</strain>
    </source>
</reference>
<evidence type="ECO:0000256" key="1">
    <source>
        <dbReference type="SAM" id="MobiDB-lite"/>
    </source>
</evidence>
<comment type="caution">
    <text evidence="2">The sequence shown here is derived from an EMBL/GenBank/DDBJ whole genome shotgun (WGS) entry which is preliminary data.</text>
</comment>
<dbReference type="Proteomes" id="UP001370758">
    <property type="component" value="Unassembled WGS sequence"/>
</dbReference>
<accession>A0AAV9W460</accession>
<feature type="compositionally biased region" description="Low complexity" evidence="1">
    <location>
        <begin position="1"/>
        <end position="21"/>
    </location>
</feature>
<evidence type="ECO:0000313" key="2">
    <source>
        <dbReference type="EMBL" id="KAK6501409.1"/>
    </source>
</evidence>
<keyword evidence="3" id="KW-1185">Reference proteome</keyword>
<protein>
    <submittedName>
        <fullName evidence="2">Uncharacterized protein</fullName>
    </submittedName>
</protein>
<sequence length="270" mass="31064">MHRSSHSGSYHPSSGSSSSGGSHHHGYGHRSEYRSEYYPSHSERRDKYSISSGLSEQIRDLRGYGFDLHPDQYPRSMVPEPMLTSASLGIRVEPLYPDTQEELERELTPRFRLREEVIYANDVFVVVTKPKLVRADRREIFIYKIRHKYDNDIVCEEIFEEHLIRIPRRRFETGTIVKHERDGSLYEVLNAEFLPQEFVWDYKIKRYPSSGGDSKRNAFEGRLSRVDSGDSSNSNSSYLSPPPSRSSPPKSGVSPKGSFSSLFDSLIRHS</sequence>
<feature type="region of interest" description="Disordered" evidence="1">
    <location>
        <begin position="1"/>
        <end position="32"/>
    </location>
</feature>
<dbReference type="EMBL" id="JAVHJL010000006">
    <property type="protein sequence ID" value="KAK6501409.1"/>
    <property type="molecule type" value="Genomic_DNA"/>
</dbReference>
<feature type="region of interest" description="Disordered" evidence="1">
    <location>
        <begin position="224"/>
        <end position="270"/>
    </location>
</feature>
<feature type="compositionally biased region" description="Low complexity" evidence="1">
    <location>
        <begin position="247"/>
        <end position="261"/>
    </location>
</feature>
<organism evidence="2 3">
    <name type="scientific">Arthrobotrys musiformis</name>
    <dbReference type="NCBI Taxonomy" id="47236"/>
    <lineage>
        <taxon>Eukaryota</taxon>
        <taxon>Fungi</taxon>
        <taxon>Dikarya</taxon>
        <taxon>Ascomycota</taxon>
        <taxon>Pezizomycotina</taxon>
        <taxon>Orbiliomycetes</taxon>
        <taxon>Orbiliales</taxon>
        <taxon>Orbiliaceae</taxon>
        <taxon>Arthrobotrys</taxon>
    </lineage>
</organism>
<name>A0AAV9W460_9PEZI</name>
<evidence type="ECO:0000313" key="3">
    <source>
        <dbReference type="Proteomes" id="UP001370758"/>
    </source>
</evidence>
<proteinExistence type="predicted"/>